<dbReference type="AlphaFoldDB" id="A0AAD3NUF6"/>
<evidence type="ECO:0000313" key="6">
    <source>
        <dbReference type="EMBL" id="GLJ59128.1"/>
    </source>
</evidence>
<evidence type="ECO:0000256" key="4">
    <source>
        <dbReference type="RuleBase" id="RU004262"/>
    </source>
</evidence>
<accession>A0AAD3NUF6</accession>
<proteinExistence type="inferred from homology"/>
<gene>
    <name evidence="6" type="ORF">SUGI_1493310</name>
</gene>
<dbReference type="EMBL" id="BSEH01000700">
    <property type="protein sequence ID" value="GLJ59128.1"/>
    <property type="molecule type" value="Genomic_DNA"/>
</dbReference>
<organism evidence="6 7">
    <name type="scientific">Cryptomeria japonica</name>
    <name type="common">Japanese cedar</name>
    <name type="synonym">Cupressus japonica</name>
    <dbReference type="NCBI Taxonomy" id="3369"/>
    <lineage>
        <taxon>Eukaryota</taxon>
        <taxon>Viridiplantae</taxon>
        <taxon>Streptophyta</taxon>
        <taxon>Embryophyta</taxon>
        <taxon>Tracheophyta</taxon>
        <taxon>Spermatophyta</taxon>
        <taxon>Pinopsida</taxon>
        <taxon>Pinidae</taxon>
        <taxon>Conifers II</taxon>
        <taxon>Cupressales</taxon>
        <taxon>Cupressaceae</taxon>
        <taxon>Cryptomeria</taxon>
    </lineage>
</organism>
<dbReference type="InterPro" id="IPR000734">
    <property type="entry name" value="TAG_lipase"/>
</dbReference>
<dbReference type="Pfam" id="PF00151">
    <property type="entry name" value="Lipase"/>
    <property type="match status" value="1"/>
</dbReference>
<dbReference type="GO" id="GO:0016298">
    <property type="term" value="F:lipase activity"/>
    <property type="evidence" value="ECO:0007669"/>
    <property type="project" value="InterPro"/>
</dbReference>
<dbReference type="InterPro" id="IPR013818">
    <property type="entry name" value="Lipase"/>
</dbReference>
<dbReference type="Proteomes" id="UP001234787">
    <property type="component" value="Unassembled WGS sequence"/>
</dbReference>
<keyword evidence="3" id="KW-0964">Secreted</keyword>
<name>A0AAD3NUF6_CRYJA</name>
<feature type="domain" description="Lipase" evidence="5">
    <location>
        <begin position="8"/>
        <end position="132"/>
    </location>
</feature>
<evidence type="ECO:0000256" key="1">
    <source>
        <dbReference type="ARBA" id="ARBA00004613"/>
    </source>
</evidence>
<dbReference type="PANTHER" id="PTHR11610">
    <property type="entry name" value="LIPASE"/>
    <property type="match status" value="1"/>
</dbReference>
<evidence type="ECO:0000259" key="5">
    <source>
        <dbReference type="Pfam" id="PF00151"/>
    </source>
</evidence>
<dbReference type="InterPro" id="IPR029058">
    <property type="entry name" value="AB_hydrolase_fold"/>
</dbReference>
<evidence type="ECO:0000256" key="3">
    <source>
        <dbReference type="ARBA" id="ARBA00022525"/>
    </source>
</evidence>
<comment type="subcellular location">
    <subcellularLocation>
        <location evidence="1">Secreted</location>
    </subcellularLocation>
</comment>
<comment type="caution">
    <text evidence="6">The sequence shown here is derived from an EMBL/GenBank/DDBJ whole genome shotgun (WGS) entry which is preliminary data.</text>
</comment>
<dbReference type="Gene3D" id="3.40.50.1820">
    <property type="entry name" value="alpha/beta hydrolase"/>
    <property type="match status" value="1"/>
</dbReference>
<keyword evidence="7" id="KW-1185">Reference proteome</keyword>
<dbReference type="GO" id="GO:0005615">
    <property type="term" value="C:extracellular space"/>
    <property type="evidence" value="ECO:0007669"/>
    <property type="project" value="TreeGrafter"/>
</dbReference>
<dbReference type="GO" id="GO:0016042">
    <property type="term" value="P:lipid catabolic process"/>
    <property type="evidence" value="ECO:0007669"/>
    <property type="project" value="TreeGrafter"/>
</dbReference>
<evidence type="ECO:0000256" key="2">
    <source>
        <dbReference type="ARBA" id="ARBA00010701"/>
    </source>
</evidence>
<dbReference type="PANTHER" id="PTHR11610:SF173">
    <property type="entry name" value="LIPASE DOMAIN-CONTAINING PROTEIN-RELATED"/>
    <property type="match status" value="1"/>
</dbReference>
<sequence length="150" mass="15762">MRLELIHGLVQLIGHSLGAHLAGFIGKNTKSKLGRIYGLDPAGPCFGAITGSLYPSSKRLAPSDAEEVVTIHTNTALLGIDKPLGRQSVFVEGGSVQPGCKGGGVFKSISALTWDGGDFDTIACSHSRAPNLLTYQHDQTESDDDCQLVA</sequence>
<dbReference type="GO" id="GO:0017171">
    <property type="term" value="F:serine hydrolase activity"/>
    <property type="evidence" value="ECO:0007669"/>
    <property type="project" value="TreeGrafter"/>
</dbReference>
<comment type="similarity">
    <text evidence="2 4">Belongs to the AB hydrolase superfamily. Lipase family.</text>
</comment>
<dbReference type="SUPFAM" id="SSF53474">
    <property type="entry name" value="alpha/beta-Hydrolases"/>
    <property type="match status" value="1"/>
</dbReference>
<evidence type="ECO:0000313" key="7">
    <source>
        <dbReference type="Proteomes" id="UP001234787"/>
    </source>
</evidence>
<protein>
    <recommendedName>
        <fullName evidence="5">Lipase domain-containing protein</fullName>
    </recommendedName>
</protein>
<reference evidence="6" key="1">
    <citation type="submission" date="2022-12" db="EMBL/GenBank/DDBJ databases">
        <title>Chromosome-Level Genome Assembly of Japanese Cedar (Cryptomeriajaponica D. Don).</title>
        <authorList>
            <person name="Fujino T."/>
            <person name="Yamaguchi K."/>
            <person name="Yokoyama T."/>
            <person name="Hamanaka T."/>
            <person name="Harazono Y."/>
            <person name="Kamada H."/>
            <person name="Kobayashi W."/>
            <person name="Ujino-Ihara T."/>
            <person name="Uchiyama K."/>
            <person name="Matsumoto A."/>
            <person name="Izuno A."/>
            <person name="Tsumura Y."/>
            <person name="Toyoda A."/>
            <person name="Shigenobu S."/>
            <person name="Moriguchi Y."/>
            <person name="Ueno S."/>
            <person name="Kasahara M."/>
        </authorList>
    </citation>
    <scope>NUCLEOTIDE SEQUENCE</scope>
</reference>